<proteinExistence type="predicted"/>
<protein>
    <submittedName>
        <fullName evidence="1">Uncharacterized protein</fullName>
    </submittedName>
</protein>
<dbReference type="GeneID" id="69901513"/>
<gene>
    <name evidence="1" type="ordered locus">SpyM3_1743</name>
</gene>
<organism evidence="1 2">
    <name type="scientific">Streptococcus pyogenes serotype M3 (strain ATCC BAA-595 / MGAS315)</name>
    <dbReference type="NCBI Taxonomy" id="198466"/>
    <lineage>
        <taxon>Bacteria</taxon>
        <taxon>Bacillati</taxon>
        <taxon>Bacillota</taxon>
        <taxon>Bacilli</taxon>
        <taxon>Lactobacillales</taxon>
        <taxon>Streptococcaceae</taxon>
        <taxon>Streptococcus</taxon>
    </lineage>
</organism>
<reference evidence="1 2" key="1">
    <citation type="journal article" date="2002" name="Proc. Natl. Acad. Sci. U.S.A.">
        <title>Genome sequence of a serotype M3 strain of group A Streptococcus: phage-encoded toxins, the high-virulence phenotype, and clone emergence.</title>
        <authorList>
            <person name="Beres S.B."/>
            <person name="Sylva G.L."/>
            <person name="Barbian K.D."/>
            <person name="Lei B."/>
            <person name="Hoff J.S."/>
            <person name="Mammarella N.D."/>
            <person name="Liu M.Y."/>
            <person name="Smoot J.C."/>
            <person name="Porcella S.F."/>
            <person name="Parkins L.D."/>
            <person name="Campbell D.S."/>
            <person name="Smith T.M."/>
            <person name="McCormick J.K."/>
            <person name="Leung D.Y."/>
            <person name="Schlievert P.M."/>
            <person name="Musser J.M."/>
        </authorList>
    </citation>
    <scope>NUCLEOTIDE SEQUENCE [LARGE SCALE GENOMIC DNA]</scope>
    <source>
        <strain evidence="2">ATCC BAA-595 / MGAS315</strain>
    </source>
</reference>
<dbReference type="RefSeq" id="WP_002982418.1">
    <property type="nucleotide sequence ID" value="NC_004070.1"/>
</dbReference>
<dbReference type="AlphaFoldDB" id="A0A0H2UWQ5"/>
<dbReference type="Proteomes" id="UP000000564">
    <property type="component" value="Chromosome"/>
</dbReference>
<dbReference type="EMBL" id="AE014074">
    <property type="protein sequence ID" value="AAM80350.1"/>
    <property type="molecule type" value="Genomic_DNA"/>
</dbReference>
<accession>A0A0H2UWQ5</accession>
<sequence>MDNPKKDKGLSLGVVDPITILITESVINKMRTVPYHLKKLSSTTYCLLADLAYQSA</sequence>
<name>A0A0H2UWQ5_STRP3</name>
<dbReference type="KEGG" id="spg:SpyM3_1743"/>
<evidence type="ECO:0000313" key="1">
    <source>
        <dbReference type="EMBL" id="AAM80350.1"/>
    </source>
</evidence>
<evidence type="ECO:0000313" key="2">
    <source>
        <dbReference type="Proteomes" id="UP000000564"/>
    </source>
</evidence>
<dbReference type="HOGENOM" id="CLU_3085333_0_0_9"/>